<dbReference type="InterPro" id="IPR029032">
    <property type="entry name" value="AhpD-like"/>
</dbReference>
<organism evidence="2 3">
    <name type="scientific">Piscinibacter sakaiensis</name>
    <name type="common">Ideonella sakaiensis</name>
    <dbReference type="NCBI Taxonomy" id="1547922"/>
    <lineage>
        <taxon>Bacteria</taxon>
        <taxon>Pseudomonadati</taxon>
        <taxon>Pseudomonadota</taxon>
        <taxon>Betaproteobacteria</taxon>
        <taxon>Burkholderiales</taxon>
        <taxon>Sphaerotilaceae</taxon>
        <taxon>Piscinibacter</taxon>
    </lineage>
</organism>
<dbReference type="SUPFAM" id="SSF69118">
    <property type="entry name" value="AhpD-like"/>
    <property type="match status" value="1"/>
</dbReference>
<dbReference type="AlphaFoldDB" id="A0A0K8P387"/>
<dbReference type="STRING" id="1547922.ISF6_2480"/>
<gene>
    <name evidence="2" type="ORF">ISF6_2480</name>
</gene>
<dbReference type="InterPro" id="IPR004675">
    <property type="entry name" value="AhpD_core"/>
</dbReference>
<reference evidence="3" key="1">
    <citation type="submission" date="2015-07" db="EMBL/GenBank/DDBJ databases">
        <title>Discovery of a poly(ethylene terephthalate assimilation.</title>
        <authorList>
            <person name="Yoshida S."/>
            <person name="Hiraga K."/>
            <person name="Takehana T."/>
            <person name="Taniguchi I."/>
            <person name="Yamaji H."/>
            <person name="Maeda Y."/>
            <person name="Toyohara K."/>
            <person name="Miyamoto K."/>
            <person name="Kimura Y."/>
            <person name="Oda K."/>
        </authorList>
    </citation>
    <scope>NUCLEOTIDE SEQUENCE [LARGE SCALE GENOMIC DNA]</scope>
    <source>
        <strain evidence="3">NBRC 110686 / TISTR 2288 / 201-F6</strain>
    </source>
</reference>
<dbReference type="Pfam" id="PF02627">
    <property type="entry name" value="CMD"/>
    <property type="match status" value="1"/>
</dbReference>
<dbReference type="GO" id="GO:0051920">
    <property type="term" value="F:peroxiredoxin activity"/>
    <property type="evidence" value="ECO:0007669"/>
    <property type="project" value="InterPro"/>
</dbReference>
<evidence type="ECO:0000313" key="3">
    <source>
        <dbReference type="Proteomes" id="UP000037660"/>
    </source>
</evidence>
<dbReference type="InterPro" id="IPR003779">
    <property type="entry name" value="CMD-like"/>
</dbReference>
<comment type="caution">
    <text evidence="2">The sequence shown here is derived from an EMBL/GenBank/DDBJ whole genome shotgun (WGS) entry which is preliminary data.</text>
</comment>
<dbReference type="Gene3D" id="1.20.1290.10">
    <property type="entry name" value="AhpD-like"/>
    <property type="match status" value="1"/>
</dbReference>
<name>A0A0K8P387_PISS1</name>
<feature type="domain" description="Carboxymuconolactone decarboxylase-like" evidence="1">
    <location>
        <begin position="11"/>
        <end position="95"/>
    </location>
</feature>
<dbReference type="NCBIfam" id="TIGR00778">
    <property type="entry name" value="ahpD_dom"/>
    <property type="match status" value="1"/>
</dbReference>
<dbReference type="PANTHER" id="PTHR34846:SF10">
    <property type="entry name" value="CYTOPLASMIC PROTEIN"/>
    <property type="match status" value="1"/>
</dbReference>
<reference evidence="2 3" key="2">
    <citation type="journal article" date="2016" name="Science">
        <title>A bacterium that degrades and assimilates poly(ethylene terephthalate).</title>
        <authorList>
            <person name="Yoshida S."/>
            <person name="Hiraga K."/>
            <person name="Takehana T."/>
            <person name="Taniguchi I."/>
            <person name="Yamaji H."/>
            <person name="Maeda Y."/>
            <person name="Toyohara K."/>
            <person name="Miyamoto K."/>
            <person name="Kimura Y."/>
            <person name="Oda K."/>
        </authorList>
    </citation>
    <scope>NUCLEOTIDE SEQUENCE [LARGE SCALE GENOMIC DNA]</scope>
    <source>
        <strain evidence="3">NBRC 110686 / TISTR 2288 / 201-F6</strain>
    </source>
</reference>
<sequence>MTRENWFGVAPEGAKALGTLHHHVTTGTGLPRLLTHLVFLRVSQINGCAHCIDIHSRDLLAEGLSVDKLVLVPVWHEAAHLFTEQERAALAWAEEVTRVSETHASDQAYAAAAAVFGPKELVELTLTIAAMNAINRMGVAFRLKPRARA</sequence>
<dbReference type="OrthoDB" id="9801997at2"/>
<dbReference type="PANTHER" id="PTHR34846">
    <property type="entry name" value="4-CARBOXYMUCONOLACTONE DECARBOXYLASE FAMILY PROTEIN (AFU_ORTHOLOGUE AFUA_6G11590)"/>
    <property type="match status" value="1"/>
</dbReference>
<dbReference type="RefSeq" id="WP_054020618.1">
    <property type="nucleotide sequence ID" value="NZ_BBYR01000037.1"/>
</dbReference>
<dbReference type="Proteomes" id="UP000037660">
    <property type="component" value="Unassembled WGS sequence"/>
</dbReference>
<protein>
    <submittedName>
        <fullName evidence="2">4-carboxymuconolactone decarboxylase domain</fullName>
    </submittedName>
</protein>
<accession>A0A0K8P387</accession>
<proteinExistence type="predicted"/>
<keyword evidence="3" id="KW-1185">Reference proteome</keyword>
<evidence type="ECO:0000259" key="1">
    <source>
        <dbReference type="Pfam" id="PF02627"/>
    </source>
</evidence>
<evidence type="ECO:0000313" key="2">
    <source>
        <dbReference type="EMBL" id="GAP36640.1"/>
    </source>
</evidence>
<dbReference type="EMBL" id="BBYR01000037">
    <property type="protein sequence ID" value="GAP36640.1"/>
    <property type="molecule type" value="Genomic_DNA"/>
</dbReference>